<keyword evidence="2 7" id="KW-0235">DNA replication</keyword>
<comment type="function">
    <text evidence="7">Catalyzes the formation of phosphodiester linkages between 5'-phosphoryl and 3'-hydroxyl groups in double-stranded DNA using NAD as a coenzyme and as the energy source for the reaction.</text>
</comment>
<gene>
    <name evidence="7" type="primary">ligB</name>
    <name evidence="11" type="ORF">SAMN04487957_10717</name>
</gene>
<dbReference type="InterPro" id="IPR004150">
    <property type="entry name" value="NAD_DNA_ligase_OB"/>
</dbReference>
<dbReference type="SUPFAM" id="SSF47781">
    <property type="entry name" value="RuvA domain 2-like"/>
    <property type="match status" value="1"/>
</dbReference>
<dbReference type="OrthoDB" id="9759736at2"/>
<evidence type="ECO:0000256" key="1">
    <source>
        <dbReference type="ARBA" id="ARBA00022598"/>
    </source>
</evidence>
<accession>A0A1H0JZY2</accession>
<sequence length="569" mass="61403">MPTASFLPLLWLTLWLLAPVTWAADACPRVPSTGDVAALVERLAQWDDAYYRRGESMVSDDVYDQARARLDAWRRCFPGRVPEAAASPTSMGHPTGHPGDQAHHPIPQTGLAKLPDAEAVARWLARRHDAWVQPKVDGVAVTLVYRRGALVAAISRGDGVAGQEWTARVRRLPAVPERLPEPLDAVLQGELYRRLQGHVQVEAGDAGARAEVVGLLARERLGEAEAARVGLFVWDWPDGPADMATRLHRLAALGFADTAAYTHPVTGPAEAKRRRQAWFRSPLPFATDGVVLRQASRPPGTAWEAEPPTWAVAWKHPPREALAEVRAVSFPVGRTGRITPLLHLVPLELAGRTLRRVSVGSLASWREQDIRPGDQVIVALAGLTIPRLEGVAWRAPERRALAVPDPEAYHALSCLRPAAGCEEQFLARLAWLSGPAALDLAGVGPGTWEALVAAGLVTGLLEWLALDEAALRRAHGIGEVRADRLAATFAAAREAPFPRWLEALGAPPGVEAALPADWFTLAGRTEDDWAALPGVGPGRAAALVAFFAHPEVRRLAERLGDLGVTGFGR</sequence>
<feature type="chain" id="PRO_5011742002" description="DNA ligase B" evidence="9">
    <location>
        <begin position="24"/>
        <end position="569"/>
    </location>
</feature>
<dbReference type="RefSeq" id="WP_089679396.1">
    <property type="nucleotide sequence ID" value="NZ_FNIV01000007.1"/>
</dbReference>
<dbReference type="Gene3D" id="1.10.287.610">
    <property type="entry name" value="Helix hairpin bin"/>
    <property type="match status" value="1"/>
</dbReference>
<comment type="similarity">
    <text evidence="7">Belongs to the NAD-dependent DNA ligase family. LigB subfamily.</text>
</comment>
<dbReference type="GO" id="GO:0006281">
    <property type="term" value="P:DNA repair"/>
    <property type="evidence" value="ECO:0007669"/>
    <property type="project" value="UniProtKB-KW"/>
</dbReference>
<keyword evidence="12" id="KW-1185">Reference proteome</keyword>
<keyword evidence="3 7" id="KW-0227">DNA damage</keyword>
<evidence type="ECO:0000313" key="11">
    <source>
        <dbReference type="EMBL" id="SDO49109.1"/>
    </source>
</evidence>
<dbReference type="Gene3D" id="3.30.470.30">
    <property type="entry name" value="DNA ligase/mRNA capping enzyme"/>
    <property type="match status" value="1"/>
</dbReference>
<dbReference type="HAMAP" id="MF_01587">
    <property type="entry name" value="DNA_ligase_B"/>
    <property type="match status" value="1"/>
</dbReference>
<dbReference type="SUPFAM" id="SSF50249">
    <property type="entry name" value="Nucleic acid-binding proteins"/>
    <property type="match status" value="1"/>
</dbReference>
<dbReference type="InterPro" id="IPR010994">
    <property type="entry name" value="RuvA_2-like"/>
</dbReference>
<feature type="active site" description="N6-AMP-lysine intermediate" evidence="7">
    <location>
        <position position="135"/>
    </location>
</feature>
<dbReference type="GO" id="GO:0003911">
    <property type="term" value="F:DNA ligase (NAD+) activity"/>
    <property type="evidence" value="ECO:0007669"/>
    <property type="project" value="UniProtKB-UniRule"/>
</dbReference>
<evidence type="ECO:0000256" key="7">
    <source>
        <dbReference type="HAMAP-Rule" id="MF_01587"/>
    </source>
</evidence>
<evidence type="ECO:0000256" key="3">
    <source>
        <dbReference type="ARBA" id="ARBA00022763"/>
    </source>
</evidence>
<dbReference type="GO" id="GO:0006260">
    <property type="term" value="P:DNA replication"/>
    <property type="evidence" value="ECO:0007669"/>
    <property type="project" value="UniProtKB-KW"/>
</dbReference>
<dbReference type="Gene3D" id="1.10.150.20">
    <property type="entry name" value="5' to 3' exonuclease, C-terminal subdomain"/>
    <property type="match status" value="2"/>
</dbReference>
<dbReference type="SUPFAM" id="SSF56091">
    <property type="entry name" value="DNA ligase/mRNA capping enzyme, catalytic domain"/>
    <property type="match status" value="1"/>
</dbReference>
<dbReference type="NCBIfam" id="NF005987">
    <property type="entry name" value="PRK08097.1"/>
    <property type="match status" value="1"/>
</dbReference>
<keyword evidence="9" id="KW-0732">Signal</keyword>
<reference evidence="12" key="1">
    <citation type="submission" date="2016-10" db="EMBL/GenBank/DDBJ databases">
        <authorList>
            <person name="Varghese N."/>
            <person name="Submissions S."/>
        </authorList>
    </citation>
    <scope>NUCLEOTIDE SEQUENCE [LARGE SCALE GENOMIC DNA]</scope>
    <source>
        <strain evidence="12">CGMCC 1.6444</strain>
    </source>
</reference>
<evidence type="ECO:0000256" key="2">
    <source>
        <dbReference type="ARBA" id="ARBA00022705"/>
    </source>
</evidence>
<evidence type="ECO:0000259" key="10">
    <source>
        <dbReference type="SMART" id="SM00532"/>
    </source>
</evidence>
<organism evidence="11 12">
    <name type="scientific">Halomonas shengliensis</name>
    <dbReference type="NCBI Taxonomy" id="419597"/>
    <lineage>
        <taxon>Bacteria</taxon>
        <taxon>Pseudomonadati</taxon>
        <taxon>Pseudomonadota</taxon>
        <taxon>Gammaproteobacteria</taxon>
        <taxon>Oceanospirillales</taxon>
        <taxon>Halomonadaceae</taxon>
        <taxon>Halomonas</taxon>
    </lineage>
</organism>
<protein>
    <recommendedName>
        <fullName evidence="7">DNA ligase B</fullName>
        <ecNumber evidence="7">6.5.1.2</ecNumber>
    </recommendedName>
    <alternativeName>
        <fullName evidence="7">Polydeoxyribonucleotide synthase [NAD(+)] B</fullName>
    </alternativeName>
</protein>
<dbReference type="EC" id="6.5.1.2" evidence="7"/>
<feature type="signal peptide" evidence="9">
    <location>
        <begin position="1"/>
        <end position="23"/>
    </location>
</feature>
<dbReference type="Pfam" id="PF01653">
    <property type="entry name" value="DNA_ligase_aden"/>
    <property type="match status" value="1"/>
</dbReference>
<evidence type="ECO:0000256" key="5">
    <source>
        <dbReference type="ARBA" id="ARBA00023204"/>
    </source>
</evidence>
<dbReference type="PANTHER" id="PTHR47810:SF1">
    <property type="entry name" value="DNA LIGASE B"/>
    <property type="match status" value="1"/>
</dbReference>
<dbReference type="Proteomes" id="UP000199075">
    <property type="component" value="Unassembled WGS sequence"/>
</dbReference>
<evidence type="ECO:0000256" key="8">
    <source>
        <dbReference type="SAM" id="MobiDB-lite"/>
    </source>
</evidence>
<dbReference type="STRING" id="419597.SAMN04487957_10717"/>
<name>A0A1H0JZY2_9GAMM</name>
<proteinExistence type="inferred from homology"/>
<dbReference type="AlphaFoldDB" id="A0A1H0JZY2"/>
<dbReference type="InterPro" id="IPR013839">
    <property type="entry name" value="DNAligase_adenylation"/>
</dbReference>
<keyword evidence="4 7" id="KW-0520">NAD</keyword>
<dbReference type="EMBL" id="FNIV01000007">
    <property type="protein sequence ID" value="SDO49109.1"/>
    <property type="molecule type" value="Genomic_DNA"/>
</dbReference>
<dbReference type="InterPro" id="IPR012340">
    <property type="entry name" value="NA-bd_OB-fold"/>
</dbReference>
<evidence type="ECO:0000256" key="9">
    <source>
        <dbReference type="SAM" id="SignalP"/>
    </source>
</evidence>
<dbReference type="SMART" id="SM00532">
    <property type="entry name" value="LIGANc"/>
    <property type="match status" value="1"/>
</dbReference>
<dbReference type="InterPro" id="IPR020923">
    <property type="entry name" value="DNA_ligase_B"/>
</dbReference>
<evidence type="ECO:0000313" key="12">
    <source>
        <dbReference type="Proteomes" id="UP000199075"/>
    </source>
</evidence>
<dbReference type="InterPro" id="IPR050326">
    <property type="entry name" value="NAD_dep_DNA_ligaseB"/>
</dbReference>
<dbReference type="PANTHER" id="PTHR47810">
    <property type="entry name" value="DNA LIGASE"/>
    <property type="match status" value="1"/>
</dbReference>
<keyword evidence="1 7" id="KW-0436">Ligase</keyword>
<keyword evidence="5 7" id="KW-0234">DNA repair</keyword>
<evidence type="ECO:0000256" key="6">
    <source>
        <dbReference type="ARBA" id="ARBA00034005"/>
    </source>
</evidence>
<dbReference type="Gene3D" id="2.40.50.140">
    <property type="entry name" value="Nucleic acid-binding proteins"/>
    <property type="match status" value="1"/>
</dbReference>
<feature type="region of interest" description="Disordered" evidence="8">
    <location>
        <begin position="84"/>
        <end position="103"/>
    </location>
</feature>
<dbReference type="InterPro" id="IPR013840">
    <property type="entry name" value="DNAligase_N"/>
</dbReference>
<dbReference type="Pfam" id="PF03120">
    <property type="entry name" value="OB_DNA_ligase"/>
    <property type="match status" value="1"/>
</dbReference>
<feature type="domain" description="NAD-dependent DNA ligase N-terminal" evidence="10">
    <location>
        <begin position="31"/>
        <end position="437"/>
    </location>
</feature>
<evidence type="ECO:0000256" key="4">
    <source>
        <dbReference type="ARBA" id="ARBA00023027"/>
    </source>
</evidence>
<comment type="catalytic activity">
    <reaction evidence="6 7">
        <text>NAD(+) + (deoxyribonucleotide)n-3'-hydroxyl + 5'-phospho-(deoxyribonucleotide)m = (deoxyribonucleotide)n+m + AMP + beta-nicotinamide D-nucleotide.</text>
        <dbReference type="EC" id="6.5.1.2"/>
    </reaction>
</comment>